<feature type="compositionally biased region" description="Low complexity" evidence="1">
    <location>
        <begin position="76"/>
        <end position="92"/>
    </location>
</feature>
<dbReference type="EMBL" id="AKIJ01000005">
    <property type="protein sequence ID" value="KFG25252.1"/>
    <property type="molecule type" value="Genomic_DNA"/>
</dbReference>
<name>A0A086IZD4_NEMA1</name>
<gene>
    <name evidence="3" type="ORF">NESG_02022</name>
</gene>
<accession>A0A086IZD4</accession>
<comment type="caution">
    <text evidence="3">The sequence shown here is derived from an EMBL/GenBank/DDBJ whole genome shotgun (WGS) entry which is preliminary data.</text>
</comment>
<evidence type="ECO:0000256" key="1">
    <source>
        <dbReference type="SAM" id="MobiDB-lite"/>
    </source>
</evidence>
<dbReference type="AlphaFoldDB" id="A0A086IZD4"/>
<protein>
    <submittedName>
        <fullName evidence="3">Uncharacterized protein</fullName>
    </submittedName>
</protein>
<dbReference type="OrthoDB" id="2197129at2759"/>
<proteinExistence type="predicted"/>
<dbReference type="GeneID" id="77676995"/>
<keyword evidence="2" id="KW-0812">Transmembrane</keyword>
<reference evidence="3 4" key="1">
    <citation type="journal article" date="2014" name="Genome Announc.">
        <title>Genome Sequence of the Microsporidian Species Nematocida sp1 Strain ERTm6 (ATCC PRA-372).</title>
        <authorList>
            <person name="Bakowski M.A."/>
            <person name="Priest M."/>
            <person name="Young S."/>
            <person name="Cuomo C.A."/>
            <person name="Troemel E.R."/>
        </authorList>
    </citation>
    <scope>NUCLEOTIDE SEQUENCE [LARGE SCALE GENOMIC DNA]</scope>
    <source>
        <strain evidence="3 4">ERTm6</strain>
    </source>
</reference>
<evidence type="ECO:0000313" key="3">
    <source>
        <dbReference type="EMBL" id="KFG25252.1"/>
    </source>
</evidence>
<dbReference type="HOGENOM" id="CLU_1272611_0_0_1"/>
<dbReference type="RefSeq" id="XP_052903807.1">
    <property type="nucleotide sequence ID" value="XM_053049636.1"/>
</dbReference>
<feature type="region of interest" description="Disordered" evidence="1">
    <location>
        <begin position="75"/>
        <end position="95"/>
    </location>
</feature>
<keyword evidence="2" id="KW-0472">Membrane</keyword>
<evidence type="ECO:0000256" key="2">
    <source>
        <dbReference type="SAM" id="Phobius"/>
    </source>
</evidence>
<keyword evidence="2" id="KW-1133">Transmembrane helix</keyword>
<keyword evidence="4" id="KW-1185">Reference proteome</keyword>
<dbReference type="Proteomes" id="UP000054524">
    <property type="component" value="Unassembled WGS sequence"/>
</dbReference>
<organism evidence="3 4">
    <name type="scientific">Nematocida ausubeli (strain ATCC PRA-371 / ERTm2)</name>
    <name type="common">Nematode killer fungus</name>
    <dbReference type="NCBI Taxonomy" id="1913371"/>
    <lineage>
        <taxon>Eukaryota</taxon>
        <taxon>Fungi</taxon>
        <taxon>Fungi incertae sedis</taxon>
        <taxon>Microsporidia</taxon>
        <taxon>Nematocida</taxon>
    </lineage>
</organism>
<feature type="transmembrane region" description="Helical" evidence="2">
    <location>
        <begin position="188"/>
        <end position="207"/>
    </location>
</feature>
<evidence type="ECO:0000313" key="4">
    <source>
        <dbReference type="Proteomes" id="UP000054524"/>
    </source>
</evidence>
<sequence length="217" mass="23531">MHRKQEELPSYSAAVAMPVKDLQPIGIPSLSDAPPKYEDAISVPAERKPEITLDNPIKPDIAREFTYVGQEDNLESSNASVSSGSSSSSTESPLGCYSMTVSEGSSVENITKDILTGRFQTISYEEVGPHGKLQTIIQFGRQKLTPEGSRVIKGYKSPIFSFKMKGKDKDLVIKMPIRTPGTKKITRIVFGFAVIIILVFLSIAALTKAPVALGVTV</sequence>